<accession>A0AAD9JWM1</accession>
<comment type="caution">
    <text evidence="1">The sequence shown here is derived from an EMBL/GenBank/DDBJ whole genome shotgun (WGS) entry which is preliminary data.</text>
</comment>
<gene>
    <name evidence="1" type="ORF">LSH36_135g05056</name>
</gene>
<evidence type="ECO:0000313" key="1">
    <source>
        <dbReference type="EMBL" id="KAK2160364.1"/>
    </source>
</evidence>
<reference evidence="1" key="1">
    <citation type="journal article" date="2023" name="Mol. Biol. Evol.">
        <title>Third-Generation Sequencing Reveals the Adaptive Role of the Epigenome in Three Deep-Sea Polychaetes.</title>
        <authorList>
            <person name="Perez M."/>
            <person name="Aroh O."/>
            <person name="Sun Y."/>
            <person name="Lan Y."/>
            <person name="Juniper S.K."/>
            <person name="Young C.R."/>
            <person name="Angers B."/>
            <person name="Qian P.Y."/>
        </authorList>
    </citation>
    <scope>NUCLEOTIDE SEQUENCE</scope>
    <source>
        <strain evidence="1">P08H-3</strain>
    </source>
</reference>
<dbReference type="Proteomes" id="UP001208570">
    <property type="component" value="Unassembled WGS sequence"/>
</dbReference>
<keyword evidence="2" id="KW-1185">Reference proteome</keyword>
<dbReference type="EMBL" id="JAODUP010000135">
    <property type="protein sequence ID" value="KAK2160364.1"/>
    <property type="molecule type" value="Genomic_DNA"/>
</dbReference>
<name>A0AAD9JWM1_9ANNE</name>
<evidence type="ECO:0000313" key="2">
    <source>
        <dbReference type="Proteomes" id="UP001208570"/>
    </source>
</evidence>
<protein>
    <submittedName>
        <fullName evidence="1">Uncharacterized protein</fullName>
    </submittedName>
</protein>
<sequence length="137" mass="15211">MVPVLQIGSCSEKLQILPRCFHFGIYHKKTTTLCPSKPKDPVCLNCSQAHSTSYKLSPSRMEQVKAAQIRLGVTPRPKTMLPATIPPTSNPWVQKTTLVAKTLSPDFSLATDFPDLPTLKPAKTNYTPVSYPNIERM</sequence>
<dbReference type="AlphaFoldDB" id="A0AAD9JWM1"/>
<organism evidence="1 2">
    <name type="scientific">Paralvinella palmiformis</name>
    <dbReference type="NCBI Taxonomy" id="53620"/>
    <lineage>
        <taxon>Eukaryota</taxon>
        <taxon>Metazoa</taxon>
        <taxon>Spiralia</taxon>
        <taxon>Lophotrochozoa</taxon>
        <taxon>Annelida</taxon>
        <taxon>Polychaeta</taxon>
        <taxon>Sedentaria</taxon>
        <taxon>Canalipalpata</taxon>
        <taxon>Terebellida</taxon>
        <taxon>Terebelliformia</taxon>
        <taxon>Alvinellidae</taxon>
        <taxon>Paralvinella</taxon>
    </lineage>
</organism>
<proteinExistence type="predicted"/>